<feature type="region of interest" description="Disordered" evidence="1">
    <location>
        <begin position="23"/>
        <end position="45"/>
    </location>
</feature>
<evidence type="ECO:0000313" key="2">
    <source>
        <dbReference type="EMBL" id="OHA47857.1"/>
    </source>
</evidence>
<comment type="caution">
    <text evidence="2">The sequence shown here is derived from an EMBL/GenBank/DDBJ whole genome shotgun (WGS) entry which is preliminary data.</text>
</comment>
<reference evidence="2 3" key="1">
    <citation type="journal article" date="2016" name="Nat. Commun.">
        <title>Thousands of microbial genomes shed light on interconnected biogeochemical processes in an aquifer system.</title>
        <authorList>
            <person name="Anantharaman K."/>
            <person name="Brown C.T."/>
            <person name="Hug L.A."/>
            <person name="Sharon I."/>
            <person name="Castelle C.J."/>
            <person name="Probst A.J."/>
            <person name="Thomas B.C."/>
            <person name="Singh A."/>
            <person name="Wilkins M.J."/>
            <person name="Karaoz U."/>
            <person name="Brodie E.L."/>
            <person name="Williams K.H."/>
            <person name="Hubbard S.S."/>
            <person name="Banfield J.F."/>
        </authorList>
    </citation>
    <scope>NUCLEOTIDE SEQUENCE [LARGE SCALE GENOMIC DNA]</scope>
</reference>
<gene>
    <name evidence="2" type="ORF">A2806_02340</name>
</gene>
<accession>A0A1G2PHU1</accession>
<organism evidence="2 3">
    <name type="scientific">Candidatus Terrybacteria bacterium RIFCSPHIGHO2_01_FULL_48_17</name>
    <dbReference type="NCBI Taxonomy" id="1802362"/>
    <lineage>
        <taxon>Bacteria</taxon>
        <taxon>Candidatus Terryibacteriota</taxon>
    </lineage>
</organism>
<dbReference type="AlphaFoldDB" id="A0A1G2PHU1"/>
<dbReference type="Proteomes" id="UP000177629">
    <property type="component" value="Unassembled WGS sequence"/>
</dbReference>
<dbReference type="EMBL" id="MHSS01000013">
    <property type="protein sequence ID" value="OHA47857.1"/>
    <property type="molecule type" value="Genomic_DNA"/>
</dbReference>
<name>A0A1G2PHU1_9BACT</name>
<dbReference type="STRING" id="1802362.A2806_02340"/>
<evidence type="ECO:0000256" key="1">
    <source>
        <dbReference type="SAM" id="MobiDB-lite"/>
    </source>
</evidence>
<proteinExistence type="predicted"/>
<evidence type="ECO:0000313" key="3">
    <source>
        <dbReference type="Proteomes" id="UP000177629"/>
    </source>
</evidence>
<protein>
    <submittedName>
        <fullName evidence="2">Uncharacterized protein</fullName>
    </submittedName>
</protein>
<sequence length="113" mass="13489">MGRGPERIPTRFFKEQVAERIGRGPGRLPLNRAERKRMLGTSVSPKRALISERRYGREMSRRDFKKFFDLTQRPLPGREKPRIRERVADRLQRYLRRGKFKSRPPKGWTPSKI</sequence>